<reference evidence="2" key="1">
    <citation type="submission" date="2017-03" db="EMBL/GenBank/DDBJ databases">
        <authorList>
            <person name="Lund M.B."/>
        </authorList>
    </citation>
    <scope>NUCLEOTIDE SEQUENCE [LARGE SCALE GENOMIC DNA]</scope>
</reference>
<name>A0A2A6FT36_9MICO</name>
<dbReference type="EMBL" id="NAEP01000023">
    <property type="protein sequence ID" value="PDQ36034.1"/>
    <property type="molecule type" value="Genomic_DNA"/>
</dbReference>
<evidence type="ECO:0000313" key="1">
    <source>
        <dbReference type="EMBL" id="PDQ36034.1"/>
    </source>
</evidence>
<gene>
    <name evidence="1" type="ORF">B5766_02520</name>
</gene>
<accession>A0A2A6FT36</accession>
<dbReference type="AlphaFoldDB" id="A0A2A6FT36"/>
<comment type="caution">
    <text evidence="1">The sequence shown here is derived from an EMBL/GenBank/DDBJ whole genome shotgun (WGS) entry which is preliminary data.</text>
</comment>
<proteinExistence type="predicted"/>
<sequence length="126" mass="13503">MPEFFNLTEEGAALSGSPGSLATTTGLGAVVKIRTASMTTSTAPPPHAAMTRFGIGAPGLTLSSFFLSRVLSPTNPSPGKQRGLSFLQRVSHPGHQRGRLVWGGDHPRWCVEFVALWQRFVIALCR</sequence>
<evidence type="ECO:0000313" key="2">
    <source>
        <dbReference type="Proteomes" id="UP000219994"/>
    </source>
</evidence>
<organism evidence="1 2">
    <name type="scientific">Candidatus Lumbricidiphila eiseniae</name>
    <dbReference type="NCBI Taxonomy" id="1969409"/>
    <lineage>
        <taxon>Bacteria</taxon>
        <taxon>Bacillati</taxon>
        <taxon>Actinomycetota</taxon>
        <taxon>Actinomycetes</taxon>
        <taxon>Micrococcales</taxon>
        <taxon>Microbacteriaceae</taxon>
        <taxon>Candidatus Lumbricidiphila</taxon>
    </lineage>
</organism>
<protein>
    <submittedName>
        <fullName evidence="1">Uncharacterized protein</fullName>
    </submittedName>
</protein>
<dbReference type="Proteomes" id="UP000219994">
    <property type="component" value="Unassembled WGS sequence"/>
</dbReference>